<sequence length="205" mass="20491">MRHTTAAALLIAAALPGLAACTSGNPQVELSQAGSGAGSTPTVTVTVVDPNGPPVTATATVTVTATPTVTVTMPPRPTPTTTAAFTQAVALVSYQNLVSDIALLDAMTLTGSPAALQLDVLAQHFATLESTGAPPGLDPPTYFGRLASLRLFADAASEEAAAGSPQAAARYVVIRRETGVLLGLVNGALRTSLALPAPPATSTTH</sequence>
<dbReference type="eggNOG" id="ENOG5031MYN">
    <property type="taxonomic scope" value="Bacteria"/>
</dbReference>
<evidence type="ECO:0000256" key="1">
    <source>
        <dbReference type="SAM" id="SignalP"/>
    </source>
</evidence>
<keyword evidence="1" id="KW-0732">Signal</keyword>
<feature type="chain" id="PRO_5004922978" description="Lipoprotein" evidence="1">
    <location>
        <begin position="20"/>
        <end position="205"/>
    </location>
</feature>
<accession>W9GHK1</accession>
<protein>
    <recommendedName>
        <fullName evidence="4">Lipoprotein</fullName>
    </recommendedName>
</protein>
<dbReference type="OrthoDB" id="4871408at2"/>
<gene>
    <name evidence="2" type="ORF">N865_18825</name>
</gene>
<reference evidence="2 3" key="1">
    <citation type="submission" date="2013-08" db="EMBL/GenBank/DDBJ databases">
        <title>Intrasporangium oryzae NRRL B-24470.</title>
        <authorList>
            <person name="Liu H."/>
            <person name="Wang G."/>
        </authorList>
    </citation>
    <scope>NUCLEOTIDE SEQUENCE [LARGE SCALE GENOMIC DNA]</scope>
    <source>
        <strain evidence="2 3">NRRL B-24470</strain>
    </source>
</reference>
<dbReference type="PROSITE" id="PS51257">
    <property type="entry name" value="PROKAR_LIPOPROTEIN"/>
    <property type="match status" value="1"/>
</dbReference>
<evidence type="ECO:0008006" key="4">
    <source>
        <dbReference type="Google" id="ProtNLM"/>
    </source>
</evidence>
<dbReference type="EMBL" id="AWSA01000003">
    <property type="protein sequence ID" value="EWT03369.1"/>
    <property type="molecule type" value="Genomic_DNA"/>
</dbReference>
<organism evidence="2 3">
    <name type="scientific">Intrasporangium oryzae NRRL B-24470</name>
    <dbReference type="NCBI Taxonomy" id="1386089"/>
    <lineage>
        <taxon>Bacteria</taxon>
        <taxon>Bacillati</taxon>
        <taxon>Actinomycetota</taxon>
        <taxon>Actinomycetes</taxon>
        <taxon>Micrococcales</taxon>
        <taxon>Intrasporangiaceae</taxon>
        <taxon>Intrasporangium</taxon>
    </lineage>
</organism>
<dbReference type="Proteomes" id="UP000019489">
    <property type="component" value="Unassembled WGS sequence"/>
</dbReference>
<keyword evidence="3" id="KW-1185">Reference proteome</keyword>
<proteinExistence type="predicted"/>
<comment type="caution">
    <text evidence="2">The sequence shown here is derived from an EMBL/GenBank/DDBJ whole genome shotgun (WGS) entry which is preliminary data.</text>
</comment>
<feature type="signal peptide" evidence="1">
    <location>
        <begin position="1"/>
        <end position="19"/>
    </location>
</feature>
<evidence type="ECO:0000313" key="2">
    <source>
        <dbReference type="EMBL" id="EWT03369.1"/>
    </source>
</evidence>
<dbReference type="RefSeq" id="WP_034800924.1">
    <property type="nucleotide sequence ID" value="NZ_AWSA01000003.1"/>
</dbReference>
<evidence type="ECO:0000313" key="3">
    <source>
        <dbReference type="Proteomes" id="UP000019489"/>
    </source>
</evidence>
<name>W9GHK1_9MICO</name>
<dbReference type="AlphaFoldDB" id="W9GHK1"/>